<dbReference type="GO" id="GO:0004553">
    <property type="term" value="F:hydrolase activity, hydrolyzing O-glycosyl compounds"/>
    <property type="evidence" value="ECO:0007669"/>
    <property type="project" value="UniProtKB-ARBA"/>
</dbReference>
<dbReference type="OrthoDB" id="9802318at2"/>
<evidence type="ECO:0000313" key="2">
    <source>
        <dbReference type="EMBL" id="RZT91314.1"/>
    </source>
</evidence>
<dbReference type="SUPFAM" id="SSF49899">
    <property type="entry name" value="Concanavalin A-like lectins/glucanases"/>
    <property type="match status" value="1"/>
</dbReference>
<gene>
    <name evidence="2" type="ORF">EV201_3128</name>
</gene>
<accession>A0A4Q7V649</accession>
<reference evidence="2 3" key="1">
    <citation type="submission" date="2019-02" db="EMBL/GenBank/DDBJ databases">
        <title>Genomic Encyclopedia of Type Strains, Phase IV (KMG-IV): sequencing the most valuable type-strain genomes for metagenomic binning, comparative biology and taxonomic classification.</title>
        <authorList>
            <person name="Goeker M."/>
        </authorList>
    </citation>
    <scope>NUCLEOTIDE SEQUENCE [LARGE SCALE GENOMIC DNA]</scope>
    <source>
        <strain evidence="2 3">DSM 28825</strain>
    </source>
</reference>
<dbReference type="RefSeq" id="WP_130308483.1">
    <property type="nucleotide sequence ID" value="NZ_SHKN01000005.1"/>
</dbReference>
<keyword evidence="2" id="KW-0430">Lectin</keyword>
<dbReference type="EMBL" id="SHKN01000005">
    <property type="protein sequence ID" value="RZT91314.1"/>
    <property type="molecule type" value="Genomic_DNA"/>
</dbReference>
<dbReference type="GO" id="GO:0005975">
    <property type="term" value="P:carbohydrate metabolic process"/>
    <property type="evidence" value="ECO:0007669"/>
    <property type="project" value="UniProtKB-ARBA"/>
</dbReference>
<dbReference type="Proteomes" id="UP000293562">
    <property type="component" value="Unassembled WGS sequence"/>
</dbReference>
<keyword evidence="1" id="KW-0732">Signal</keyword>
<feature type="chain" id="PRO_5020777077" evidence="1">
    <location>
        <begin position="27"/>
        <end position="346"/>
    </location>
</feature>
<sequence length="346" mass="39764">MNNLKQTLASIILFCVCSLLVNNISAQNNQTKSLRFTKNETGKHEYANIANLPSTFGVGEFTLEMWIKPDNSFPVGPTPWPQDPFPLKQEDVNQWAKNEDQLTNWSNSSEEPYSSTGWWWHGNWLLDGFSRNYGDRDGSFALQFYGGGRLRWLFDDGTGPSADKGYVYSVGVYPATETPSLLDGKWHNIQCVRRWIGKSEAQLELWVDGKIIDKKVIPTRVDMQKQFWNDWGVGNPPGLKGWLIGGEEQASSGVLVDYYWHQFEDYKGLVDELRFWNKAKSQDELQKHWNKAITKNIFGLVGYYSFENINIPSNYLIKDKIEENKAIMSLHKFDLQNLSNENAPIK</sequence>
<proteinExistence type="predicted"/>
<evidence type="ECO:0000313" key="3">
    <source>
        <dbReference type="Proteomes" id="UP000293562"/>
    </source>
</evidence>
<dbReference type="GO" id="GO:0030246">
    <property type="term" value="F:carbohydrate binding"/>
    <property type="evidence" value="ECO:0007669"/>
    <property type="project" value="UniProtKB-KW"/>
</dbReference>
<name>A0A4Q7V649_9BACT</name>
<organism evidence="2 3">
    <name type="scientific">Ancylomarina subtilis</name>
    <dbReference type="NCBI Taxonomy" id="1639035"/>
    <lineage>
        <taxon>Bacteria</taxon>
        <taxon>Pseudomonadati</taxon>
        <taxon>Bacteroidota</taxon>
        <taxon>Bacteroidia</taxon>
        <taxon>Marinilabiliales</taxon>
        <taxon>Marinifilaceae</taxon>
        <taxon>Ancylomarina</taxon>
    </lineage>
</organism>
<evidence type="ECO:0000256" key="1">
    <source>
        <dbReference type="SAM" id="SignalP"/>
    </source>
</evidence>
<dbReference type="InterPro" id="IPR013320">
    <property type="entry name" value="ConA-like_dom_sf"/>
</dbReference>
<keyword evidence="3" id="KW-1185">Reference proteome</keyword>
<comment type="caution">
    <text evidence="2">The sequence shown here is derived from an EMBL/GenBank/DDBJ whole genome shotgun (WGS) entry which is preliminary data.</text>
</comment>
<dbReference type="AlphaFoldDB" id="A0A4Q7V649"/>
<dbReference type="Gene3D" id="2.60.120.200">
    <property type="match status" value="1"/>
</dbReference>
<protein>
    <submittedName>
        <fullName evidence="2">Concanavalin A-like lectin/glucanase superfamily protein</fullName>
    </submittedName>
</protein>
<feature type="signal peptide" evidence="1">
    <location>
        <begin position="1"/>
        <end position="26"/>
    </location>
</feature>